<evidence type="ECO:0000313" key="1">
    <source>
        <dbReference type="EMBL" id="PIT68020.1"/>
    </source>
</evidence>
<dbReference type="AlphaFoldDB" id="A0A2N9Y8I7"/>
<reference evidence="1 2" key="1">
    <citation type="submission" date="2017-06" db="EMBL/GenBank/DDBJ databases">
        <title>Draft genome of Bartonella tribocorum C635.</title>
        <authorList>
            <person name="Hadjadj L."/>
            <person name="Jiyipong T."/>
            <person name="Diene S.M."/>
            <person name="Morand S."/>
            <person name="Rolain J.-M."/>
        </authorList>
    </citation>
    <scope>NUCLEOTIDE SEQUENCE [LARGE SCALE GENOMIC DNA]</scope>
    <source>
        <strain evidence="1 2">C635</strain>
    </source>
</reference>
<organism evidence="1 2">
    <name type="scientific">Bartonella tribocorum</name>
    <dbReference type="NCBI Taxonomy" id="85701"/>
    <lineage>
        <taxon>Bacteria</taxon>
        <taxon>Pseudomonadati</taxon>
        <taxon>Pseudomonadota</taxon>
        <taxon>Alphaproteobacteria</taxon>
        <taxon>Hyphomicrobiales</taxon>
        <taxon>Bartonellaceae</taxon>
        <taxon>Bartonella</taxon>
    </lineage>
</organism>
<dbReference type="EMBL" id="NJPP01000053">
    <property type="protein sequence ID" value="PIT68020.1"/>
    <property type="molecule type" value="Genomic_DNA"/>
</dbReference>
<dbReference type="OrthoDB" id="7924470at2"/>
<protein>
    <submittedName>
        <fullName evidence="1">Uncharacterized protein</fullName>
    </submittedName>
</protein>
<name>A0A2N9Y8I7_9HYPH</name>
<dbReference type="Proteomes" id="UP000230791">
    <property type="component" value="Unassembled WGS sequence"/>
</dbReference>
<evidence type="ECO:0000313" key="2">
    <source>
        <dbReference type="Proteomes" id="UP000230791"/>
    </source>
</evidence>
<dbReference type="RefSeq" id="WP_100131238.1">
    <property type="nucleotide sequence ID" value="NZ_CADDYJ010000037.1"/>
</dbReference>
<comment type="caution">
    <text evidence="1">The sequence shown here is derived from an EMBL/GenBank/DDBJ whole genome shotgun (WGS) entry which is preliminary data.</text>
</comment>
<proteinExistence type="predicted"/>
<sequence>MKNIPFVKEDEIIVILCEDEKPDTYEGPIDEIESVLELIEESETVYKVLRLDLTTNHAEDVTEQIADFYTENYEINEENTQLQPFILNSEAYHVCLDERAARDYEDNLYGSYEKQHRLRPCDVLTDYWW</sequence>
<gene>
    <name evidence="1" type="ORF">CEV08_08800</name>
</gene>
<accession>A0A2N9Y8I7</accession>